<dbReference type="Pfam" id="PF07690">
    <property type="entry name" value="MFS_1"/>
    <property type="match status" value="1"/>
</dbReference>
<feature type="transmembrane region" description="Helical" evidence="8">
    <location>
        <begin position="338"/>
        <end position="363"/>
    </location>
</feature>
<evidence type="ECO:0000256" key="3">
    <source>
        <dbReference type="ARBA" id="ARBA00022448"/>
    </source>
</evidence>
<evidence type="ECO:0000256" key="7">
    <source>
        <dbReference type="ARBA" id="ARBA00023136"/>
    </source>
</evidence>
<evidence type="ECO:0000313" key="11">
    <source>
        <dbReference type="Proteomes" id="UP000600139"/>
    </source>
</evidence>
<keyword evidence="5 8" id="KW-0812">Transmembrane</keyword>
<dbReference type="InterPro" id="IPR011701">
    <property type="entry name" value="MFS"/>
</dbReference>
<protein>
    <submittedName>
        <fullName evidence="10">Multidrug effflux MFS transporter</fullName>
    </submittedName>
</protein>
<dbReference type="PANTHER" id="PTHR42718">
    <property type="entry name" value="MAJOR FACILITATOR SUPERFAMILY MULTIDRUG TRANSPORTER MFSC"/>
    <property type="match status" value="1"/>
</dbReference>
<dbReference type="InterPro" id="IPR004812">
    <property type="entry name" value="Efflux_drug-R_Bcr/CmlA"/>
</dbReference>
<reference evidence="10" key="1">
    <citation type="submission" date="2021-01" db="EMBL/GenBank/DDBJ databases">
        <title>Modified the classification status of verrucomicrobia.</title>
        <authorList>
            <person name="Feng X."/>
        </authorList>
    </citation>
    <scope>NUCLEOTIDE SEQUENCE</scope>
    <source>
        <strain evidence="10">JCM 18052</strain>
    </source>
</reference>
<dbReference type="GO" id="GO:1990961">
    <property type="term" value="P:xenobiotic detoxification by transmembrane export across the plasma membrane"/>
    <property type="evidence" value="ECO:0007669"/>
    <property type="project" value="InterPro"/>
</dbReference>
<dbReference type="GO" id="GO:0042910">
    <property type="term" value="F:xenobiotic transmembrane transporter activity"/>
    <property type="evidence" value="ECO:0007669"/>
    <property type="project" value="InterPro"/>
</dbReference>
<evidence type="ECO:0000256" key="5">
    <source>
        <dbReference type="ARBA" id="ARBA00022692"/>
    </source>
</evidence>
<gene>
    <name evidence="10" type="ORF">JIN84_01045</name>
</gene>
<dbReference type="Proteomes" id="UP000600139">
    <property type="component" value="Unassembled WGS sequence"/>
</dbReference>
<feature type="transmembrane region" description="Helical" evidence="8">
    <location>
        <begin position="131"/>
        <end position="153"/>
    </location>
</feature>
<evidence type="ECO:0000256" key="1">
    <source>
        <dbReference type="ARBA" id="ARBA00004651"/>
    </source>
</evidence>
<organism evidence="10 11">
    <name type="scientific">Luteolibacter yonseiensis</name>
    <dbReference type="NCBI Taxonomy" id="1144680"/>
    <lineage>
        <taxon>Bacteria</taxon>
        <taxon>Pseudomonadati</taxon>
        <taxon>Verrucomicrobiota</taxon>
        <taxon>Verrucomicrobiia</taxon>
        <taxon>Verrucomicrobiales</taxon>
        <taxon>Verrucomicrobiaceae</taxon>
        <taxon>Luteolibacter</taxon>
    </lineage>
</organism>
<keyword evidence="7 8" id="KW-0472">Membrane</keyword>
<dbReference type="RefSeq" id="WP_200349153.1">
    <property type="nucleotide sequence ID" value="NZ_BAABHZ010000005.1"/>
</dbReference>
<dbReference type="GO" id="GO:0005886">
    <property type="term" value="C:plasma membrane"/>
    <property type="evidence" value="ECO:0007669"/>
    <property type="project" value="UniProtKB-SubCell"/>
</dbReference>
<dbReference type="InterPro" id="IPR036259">
    <property type="entry name" value="MFS_trans_sf"/>
</dbReference>
<comment type="caution">
    <text evidence="10">The sequence shown here is derived from an EMBL/GenBank/DDBJ whole genome shotgun (WGS) entry which is preliminary data.</text>
</comment>
<feature type="transmembrane region" description="Helical" evidence="8">
    <location>
        <begin position="303"/>
        <end position="326"/>
    </location>
</feature>
<evidence type="ECO:0000256" key="4">
    <source>
        <dbReference type="ARBA" id="ARBA00022475"/>
    </source>
</evidence>
<keyword evidence="4" id="KW-1003">Cell membrane</keyword>
<evidence type="ECO:0000313" key="10">
    <source>
        <dbReference type="EMBL" id="MBK1814195.1"/>
    </source>
</evidence>
<dbReference type="SUPFAM" id="SSF103473">
    <property type="entry name" value="MFS general substrate transporter"/>
    <property type="match status" value="1"/>
</dbReference>
<dbReference type="PANTHER" id="PTHR42718:SF9">
    <property type="entry name" value="MAJOR FACILITATOR SUPERFAMILY MULTIDRUG TRANSPORTER MFSC"/>
    <property type="match status" value="1"/>
</dbReference>
<dbReference type="PROSITE" id="PS50850">
    <property type="entry name" value="MFS"/>
    <property type="match status" value="1"/>
</dbReference>
<feature type="transmembrane region" description="Helical" evidence="8">
    <location>
        <begin position="246"/>
        <end position="265"/>
    </location>
</feature>
<sequence>MKKQWALVWILSGLSMLGAFSIDAYLPSFGDIGRSLGVDREHVQQTLSVYLFTFAFMMLFYGTLSDTFGRRRVILWAVAGYVAGSVGAMCAPSFHWLLGFRALQGLSAGAGSVVGRAVIRDLFPGQMGQKVMSYVTMVFSLAPAVAPVVGGWLQVWYGWRAVFAFLALASLAMGIAAWKLLPESLAVEDRAPLHLGSMIRSYVRVACHGDFLLQSLGIGLGFAGFSLYISTGSDFVMHVLHLPETAFAWLFIPIIVGMSAGSALSARLAMKFPPTRLIWIAYGVMAAAMVVNLLYAHLLTPSIPWAVLPGMVYMFGLALGSPAMTLRTMDLFPEARGLAASLQGFVQMLLFALMSAVVAPFVLGDIRKLAVSVAAGWTLSVVCWWLGTRKGLVRHAV</sequence>
<accession>A0A934R2N6</accession>
<feature type="transmembrane region" description="Helical" evidence="8">
    <location>
        <begin position="45"/>
        <end position="61"/>
    </location>
</feature>
<feature type="transmembrane region" description="Helical" evidence="8">
    <location>
        <begin position="73"/>
        <end position="94"/>
    </location>
</feature>
<feature type="transmembrane region" description="Helical" evidence="8">
    <location>
        <begin position="159"/>
        <end position="181"/>
    </location>
</feature>
<evidence type="ECO:0000256" key="8">
    <source>
        <dbReference type="SAM" id="Phobius"/>
    </source>
</evidence>
<dbReference type="AlphaFoldDB" id="A0A934R2N6"/>
<keyword evidence="11" id="KW-1185">Reference proteome</keyword>
<dbReference type="InterPro" id="IPR020846">
    <property type="entry name" value="MFS_dom"/>
</dbReference>
<feature type="transmembrane region" description="Helical" evidence="8">
    <location>
        <begin position="369"/>
        <end position="387"/>
    </location>
</feature>
<evidence type="ECO:0000256" key="6">
    <source>
        <dbReference type="ARBA" id="ARBA00022989"/>
    </source>
</evidence>
<dbReference type="Gene3D" id="1.20.1720.10">
    <property type="entry name" value="Multidrug resistance protein D"/>
    <property type="match status" value="1"/>
</dbReference>
<feature type="domain" description="Major facilitator superfamily (MFS) profile" evidence="9">
    <location>
        <begin position="7"/>
        <end position="397"/>
    </location>
</feature>
<feature type="transmembrane region" description="Helical" evidence="8">
    <location>
        <begin position="202"/>
        <end position="226"/>
    </location>
</feature>
<keyword evidence="6 8" id="KW-1133">Transmembrane helix</keyword>
<proteinExistence type="inferred from homology"/>
<dbReference type="NCBIfam" id="TIGR00710">
    <property type="entry name" value="efflux_Bcr_CflA"/>
    <property type="match status" value="1"/>
</dbReference>
<evidence type="ECO:0000259" key="9">
    <source>
        <dbReference type="PROSITE" id="PS50850"/>
    </source>
</evidence>
<evidence type="ECO:0000256" key="2">
    <source>
        <dbReference type="ARBA" id="ARBA00006236"/>
    </source>
</evidence>
<comment type="subcellular location">
    <subcellularLocation>
        <location evidence="1">Cell membrane</location>
        <topology evidence="1">Multi-pass membrane protein</topology>
    </subcellularLocation>
</comment>
<comment type="similarity">
    <text evidence="2">Belongs to the major facilitator superfamily. Bcr/CmlA family.</text>
</comment>
<dbReference type="CDD" id="cd17320">
    <property type="entry name" value="MFS_MdfA_MDR_like"/>
    <property type="match status" value="1"/>
</dbReference>
<feature type="transmembrane region" description="Helical" evidence="8">
    <location>
        <begin position="277"/>
        <end position="297"/>
    </location>
</feature>
<keyword evidence="3" id="KW-0813">Transport</keyword>
<name>A0A934R2N6_9BACT</name>
<dbReference type="EMBL" id="JAENIK010000001">
    <property type="protein sequence ID" value="MBK1814195.1"/>
    <property type="molecule type" value="Genomic_DNA"/>
</dbReference>